<sequence>MSMPLSYKIRKYLQSNFGKLRTGDRVVVVNSWAQLYLNEGLEIDGKIAYTGTVQNVVYNSITVLVDHGFYRNAAFVPDRSQHTFNELRDNVHRI</sequence>
<dbReference type="EMBL" id="MW507134">
    <property type="protein sequence ID" value="QRI45916.1"/>
    <property type="molecule type" value="Genomic_DNA"/>
</dbReference>
<dbReference type="Proteomes" id="UP000605523">
    <property type="component" value="Segment"/>
</dbReference>
<dbReference type="EMBL" id="MW507134">
    <property type="protein sequence ID" value="QRI45708.1"/>
    <property type="molecule type" value="Genomic_DNA"/>
</dbReference>
<protein>
    <submittedName>
        <fullName evidence="2">Uncharacterized protein</fullName>
    </submittedName>
</protein>
<proteinExistence type="predicted"/>
<evidence type="ECO:0000313" key="1">
    <source>
        <dbReference type="EMBL" id="QRI45708.1"/>
    </source>
</evidence>
<organism evidence="2 3">
    <name type="scientific">Streptomyces phage Battuta</name>
    <dbReference type="NCBI Taxonomy" id="2805843"/>
    <lineage>
        <taxon>Viruses</taxon>
        <taxon>Duplodnaviria</taxon>
        <taxon>Heunggongvirae</taxon>
        <taxon>Uroviricota</taxon>
        <taxon>Caudoviricetes</taxon>
        <taxon>Stanwilliamsviridae</taxon>
        <taxon>Boydwoodruffvirinae</taxon>
        <taxon>Karimacvirus</taxon>
        <taxon>Karimacvirus karimac</taxon>
        <taxon>Streptomyces virus Karimac</taxon>
    </lineage>
</organism>
<name>A0A890UTR3_9CAUD</name>
<accession>A0A890UTR3</accession>
<evidence type="ECO:0000313" key="2">
    <source>
        <dbReference type="EMBL" id="QRI45916.1"/>
    </source>
</evidence>
<evidence type="ECO:0000313" key="3">
    <source>
        <dbReference type="Proteomes" id="UP000605523"/>
    </source>
</evidence>
<gene>
    <name evidence="2" type="primary">275</name>
    <name evidence="1" type="synonym">18</name>
    <name evidence="1" type="ORF">SEA_BATTUTA_18</name>
    <name evidence="2" type="ORF">SEA_BATTUTA_275</name>
</gene>
<reference evidence="2" key="1">
    <citation type="submission" date="2021-01" db="EMBL/GenBank/DDBJ databases">
        <authorList>
            <person name="Kayani H."/>
            <person name="Harden A."/>
            <person name="Salama A."/>
            <person name="Schultz-Loggie S."/>
            <person name="Jimenez M."/>
            <person name="Benavides D."/>
            <person name="Pollard J."/>
            <person name="Johnson K."/>
            <person name="Nayek S."/>
            <person name="Bhuyan S."/>
            <person name="Hughes L.E."/>
            <person name="Garlena R.A."/>
            <person name="Russell D.A."/>
            <person name="Pope W.H."/>
            <person name="Jacobs-Sera D."/>
            <person name="Hatfull G.F."/>
        </authorList>
    </citation>
    <scope>NUCLEOTIDE SEQUENCE</scope>
</reference>